<comment type="subcellular location">
    <subcellularLocation>
        <location evidence="1">Cell membrane</location>
        <topology evidence="1">Multi-pass membrane protein</topology>
    </subcellularLocation>
</comment>
<evidence type="ECO:0000256" key="8">
    <source>
        <dbReference type="ARBA" id="ARBA00023224"/>
    </source>
</evidence>
<dbReference type="Proteomes" id="UP001166093">
    <property type="component" value="Unassembled WGS sequence"/>
</dbReference>
<evidence type="ECO:0000256" key="2">
    <source>
        <dbReference type="ARBA" id="ARBA00022475"/>
    </source>
</evidence>
<feature type="transmembrane region" description="Helical" evidence="9">
    <location>
        <begin position="171"/>
        <end position="194"/>
    </location>
</feature>
<dbReference type="InterPro" id="IPR017452">
    <property type="entry name" value="GPCR_Rhodpsn_7TM"/>
</dbReference>
<dbReference type="PRINTS" id="PR00237">
    <property type="entry name" value="GPCRRHODOPSN"/>
</dbReference>
<evidence type="ECO:0000256" key="7">
    <source>
        <dbReference type="ARBA" id="ARBA00023170"/>
    </source>
</evidence>
<evidence type="ECO:0000313" key="11">
    <source>
        <dbReference type="EMBL" id="MBN3286751.1"/>
    </source>
</evidence>
<dbReference type="InterPro" id="IPR000276">
    <property type="entry name" value="GPCR_Rhodpsn"/>
</dbReference>
<dbReference type="Gene3D" id="1.20.1070.10">
    <property type="entry name" value="Rhodopsin 7-helix transmembrane proteins"/>
    <property type="match status" value="1"/>
</dbReference>
<evidence type="ECO:0000256" key="3">
    <source>
        <dbReference type="ARBA" id="ARBA00022692"/>
    </source>
</evidence>
<feature type="non-terminal residue" evidence="11">
    <location>
        <position position="1"/>
    </location>
</feature>
<evidence type="ECO:0000256" key="5">
    <source>
        <dbReference type="ARBA" id="ARBA00023040"/>
    </source>
</evidence>
<evidence type="ECO:0000256" key="4">
    <source>
        <dbReference type="ARBA" id="ARBA00022989"/>
    </source>
</evidence>
<keyword evidence="3 9" id="KW-0812">Transmembrane</keyword>
<feature type="domain" description="G-protein coupled receptors family 1 profile" evidence="10">
    <location>
        <begin position="46"/>
        <end position="148"/>
    </location>
</feature>
<evidence type="ECO:0000313" key="12">
    <source>
        <dbReference type="Proteomes" id="UP001166093"/>
    </source>
</evidence>
<feature type="non-terminal residue" evidence="11">
    <location>
        <position position="221"/>
    </location>
</feature>
<dbReference type="SUPFAM" id="SSF81321">
    <property type="entry name" value="Family A G protein-coupled receptor-like"/>
    <property type="match status" value="1"/>
</dbReference>
<dbReference type="PROSITE" id="PS50262">
    <property type="entry name" value="G_PROTEIN_RECEP_F1_2"/>
    <property type="match status" value="2"/>
</dbReference>
<dbReference type="PANTHER" id="PTHR24249">
    <property type="entry name" value="HISTAMINE RECEPTOR-RELATED G-PROTEIN COUPLED RECEPTOR"/>
    <property type="match status" value="1"/>
</dbReference>
<dbReference type="PANTHER" id="PTHR24249:SF307">
    <property type="entry name" value="TRACE AMINE-ASSOCIATED RECEPTOR 5"/>
    <property type="match status" value="1"/>
</dbReference>
<dbReference type="InterPro" id="IPR050569">
    <property type="entry name" value="TAAR"/>
</dbReference>
<protein>
    <submittedName>
        <fullName evidence="11">TA13C protein</fullName>
    </submittedName>
</protein>
<keyword evidence="4 9" id="KW-1133">Transmembrane helix</keyword>
<keyword evidence="6 9" id="KW-0472">Membrane</keyword>
<accession>A0ABS2YKA8</accession>
<feature type="domain" description="G-protein coupled receptors family 1 profile" evidence="10">
    <location>
        <begin position="1"/>
        <end position="39"/>
    </location>
</feature>
<keyword evidence="12" id="KW-1185">Reference proteome</keyword>
<keyword evidence="7" id="KW-0675">Receptor</keyword>
<feature type="transmembrane region" description="Helical" evidence="9">
    <location>
        <begin position="77"/>
        <end position="96"/>
    </location>
</feature>
<feature type="transmembrane region" description="Helical" evidence="9">
    <location>
        <begin position="45"/>
        <end position="65"/>
    </location>
</feature>
<sequence>NMVVVISISHCKQTHAPANILVLSLAVADFVLGLFVMPFSRVRSIIFYLIFIAVDRYFVVCDPLLYTAKITMCMSLLFAAISWTVGILYICAIIYIKGNSEGLDGFGACPADCIIIFNAVWRTLDTMVTLFLPCSLILCLYTKIFAAIMIMRVAMSPACASGYLAATLTNALTWIVYFNSCMNPIIYALFYPWFKKSLELILTFKVFQPASSLINLLPGNH</sequence>
<dbReference type="EMBL" id="JAAWVQ010160207">
    <property type="protein sequence ID" value="MBN3286751.1"/>
    <property type="molecule type" value="Genomic_DNA"/>
</dbReference>
<keyword evidence="5" id="KW-0297">G-protein coupled receptor</keyword>
<evidence type="ECO:0000256" key="1">
    <source>
        <dbReference type="ARBA" id="ARBA00004651"/>
    </source>
</evidence>
<dbReference type="Pfam" id="PF00001">
    <property type="entry name" value="7tm_1"/>
    <property type="match status" value="1"/>
</dbReference>
<comment type="caution">
    <text evidence="11">The sequence shown here is derived from an EMBL/GenBank/DDBJ whole genome shotgun (WGS) entry which is preliminary data.</text>
</comment>
<keyword evidence="2" id="KW-1003">Cell membrane</keyword>
<feature type="transmembrane region" description="Helical" evidence="9">
    <location>
        <begin position="128"/>
        <end position="151"/>
    </location>
</feature>
<reference evidence="11" key="1">
    <citation type="journal article" date="2021" name="Cell">
        <title>Tracing the genetic footprints of vertebrate landing in non-teleost ray-finned fishes.</title>
        <authorList>
            <person name="Bi X."/>
            <person name="Wang K."/>
            <person name="Yang L."/>
            <person name="Pan H."/>
            <person name="Jiang H."/>
            <person name="Wei Q."/>
            <person name="Fang M."/>
            <person name="Yu H."/>
            <person name="Zhu C."/>
            <person name="Cai Y."/>
            <person name="He Y."/>
            <person name="Gan X."/>
            <person name="Zeng H."/>
            <person name="Yu D."/>
            <person name="Zhu Y."/>
            <person name="Jiang H."/>
            <person name="Qiu Q."/>
            <person name="Yang H."/>
            <person name="Zhang Y.E."/>
            <person name="Wang W."/>
            <person name="Zhu M."/>
            <person name="He S."/>
            <person name="Zhang G."/>
        </authorList>
    </citation>
    <scope>NUCLEOTIDE SEQUENCE</scope>
    <source>
        <strain evidence="11">Pddl_001</strain>
    </source>
</reference>
<feature type="transmembrane region" description="Helical" evidence="9">
    <location>
        <begin position="20"/>
        <end position="39"/>
    </location>
</feature>
<name>A0ABS2YKA8_POLSP</name>
<proteinExistence type="predicted"/>
<organism evidence="11 12">
    <name type="scientific">Polyodon spathula</name>
    <name type="common">North American paddlefish</name>
    <name type="synonym">Squalus spathula</name>
    <dbReference type="NCBI Taxonomy" id="7913"/>
    <lineage>
        <taxon>Eukaryota</taxon>
        <taxon>Metazoa</taxon>
        <taxon>Chordata</taxon>
        <taxon>Craniata</taxon>
        <taxon>Vertebrata</taxon>
        <taxon>Euteleostomi</taxon>
        <taxon>Actinopterygii</taxon>
        <taxon>Chondrostei</taxon>
        <taxon>Acipenseriformes</taxon>
        <taxon>Polyodontidae</taxon>
        <taxon>Polyodon</taxon>
    </lineage>
</organism>
<evidence type="ECO:0000256" key="9">
    <source>
        <dbReference type="SAM" id="Phobius"/>
    </source>
</evidence>
<evidence type="ECO:0000259" key="10">
    <source>
        <dbReference type="PROSITE" id="PS50262"/>
    </source>
</evidence>
<gene>
    <name evidence="11" type="primary">Taar13c</name>
    <name evidence="11" type="ORF">GTO93_0000613</name>
</gene>
<keyword evidence="8" id="KW-0807">Transducer</keyword>
<evidence type="ECO:0000256" key="6">
    <source>
        <dbReference type="ARBA" id="ARBA00023136"/>
    </source>
</evidence>